<evidence type="ECO:0000313" key="5">
    <source>
        <dbReference type="Proteomes" id="UP000283880"/>
    </source>
</evidence>
<evidence type="ECO:0000259" key="3">
    <source>
        <dbReference type="PROSITE" id="PS51186"/>
    </source>
</evidence>
<accession>A0A413FG40</accession>
<dbReference type="OrthoDB" id="9792929at2"/>
<dbReference type="Gene3D" id="3.40.630.30">
    <property type="match status" value="1"/>
</dbReference>
<dbReference type="InterPro" id="IPR000182">
    <property type="entry name" value="GNAT_dom"/>
</dbReference>
<dbReference type="SUPFAM" id="SSF55729">
    <property type="entry name" value="Acyl-CoA N-acyltransferases (Nat)"/>
    <property type="match status" value="1"/>
</dbReference>
<feature type="domain" description="N-acetyltransferase" evidence="3">
    <location>
        <begin position="1"/>
        <end position="147"/>
    </location>
</feature>
<dbReference type="AlphaFoldDB" id="A0A413FG40"/>
<keyword evidence="2" id="KW-0012">Acyltransferase</keyword>
<dbReference type="PROSITE" id="PS51186">
    <property type="entry name" value="GNAT"/>
    <property type="match status" value="1"/>
</dbReference>
<name>A0A413FG40_9FIRM</name>
<evidence type="ECO:0000256" key="2">
    <source>
        <dbReference type="ARBA" id="ARBA00023315"/>
    </source>
</evidence>
<dbReference type="InterPro" id="IPR050832">
    <property type="entry name" value="Bact_Acetyltransf"/>
</dbReference>
<dbReference type="CDD" id="cd04301">
    <property type="entry name" value="NAT_SF"/>
    <property type="match status" value="1"/>
</dbReference>
<dbReference type="RefSeq" id="WP_007714733.1">
    <property type="nucleotide sequence ID" value="NZ_JAWRJJ010000013.1"/>
</dbReference>
<organism evidence="4 5">
    <name type="scientific">Enterocloster asparagiformis</name>
    <dbReference type="NCBI Taxonomy" id="333367"/>
    <lineage>
        <taxon>Bacteria</taxon>
        <taxon>Bacillati</taxon>
        <taxon>Bacillota</taxon>
        <taxon>Clostridia</taxon>
        <taxon>Lachnospirales</taxon>
        <taxon>Lachnospiraceae</taxon>
        <taxon>Enterocloster</taxon>
    </lineage>
</organism>
<dbReference type="Proteomes" id="UP000283880">
    <property type="component" value="Unassembled WGS sequence"/>
</dbReference>
<reference evidence="4 5" key="1">
    <citation type="submission" date="2018-08" db="EMBL/GenBank/DDBJ databases">
        <title>A genome reference for cultivated species of the human gut microbiota.</title>
        <authorList>
            <person name="Zou Y."/>
            <person name="Xue W."/>
            <person name="Luo G."/>
        </authorList>
    </citation>
    <scope>NUCLEOTIDE SEQUENCE [LARGE SCALE GENOMIC DNA]</scope>
    <source>
        <strain evidence="4 5">AF04-15</strain>
    </source>
</reference>
<dbReference type="PANTHER" id="PTHR43877">
    <property type="entry name" value="AMINOALKYLPHOSPHONATE N-ACETYLTRANSFERASE-RELATED-RELATED"/>
    <property type="match status" value="1"/>
</dbReference>
<dbReference type="InterPro" id="IPR016181">
    <property type="entry name" value="Acyl_CoA_acyltransferase"/>
</dbReference>
<proteinExistence type="predicted"/>
<dbReference type="EMBL" id="QSBM01000007">
    <property type="protein sequence ID" value="RGX29652.1"/>
    <property type="molecule type" value="Genomic_DNA"/>
</dbReference>
<comment type="caution">
    <text evidence="4">The sequence shown here is derived from an EMBL/GenBank/DDBJ whole genome shotgun (WGS) entry which is preliminary data.</text>
</comment>
<protein>
    <submittedName>
        <fullName evidence="4">GNAT family N-acetyltransferase</fullName>
    </submittedName>
</protein>
<dbReference type="GO" id="GO:0016747">
    <property type="term" value="F:acyltransferase activity, transferring groups other than amino-acyl groups"/>
    <property type="evidence" value="ECO:0007669"/>
    <property type="project" value="InterPro"/>
</dbReference>
<evidence type="ECO:0000256" key="1">
    <source>
        <dbReference type="ARBA" id="ARBA00022679"/>
    </source>
</evidence>
<sequence>MEIVNARPEHFPQIYSLICELEEASLDRSKLEAVYLRNLADPGIHYLIALENGEAAGFASVHVQYLLHHGGKIAELQEIVVARERRGQGLGGRLFSEAEKTAAAAGCLQLEVCCNRKRTDSHRFYERQGMAASHFKFTEVLGGQEQT</sequence>
<keyword evidence="1 4" id="KW-0808">Transferase</keyword>
<evidence type="ECO:0000313" key="4">
    <source>
        <dbReference type="EMBL" id="RGX29652.1"/>
    </source>
</evidence>
<dbReference type="Pfam" id="PF00583">
    <property type="entry name" value="Acetyltransf_1"/>
    <property type="match status" value="1"/>
</dbReference>
<gene>
    <name evidence="4" type="ORF">DWV29_11060</name>
</gene>
<dbReference type="PANTHER" id="PTHR43877:SF2">
    <property type="entry name" value="AMINOALKYLPHOSPHONATE N-ACETYLTRANSFERASE-RELATED"/>
    <property type="match status" value="1"/>
</dbReference>